<proteinExistence type="predicted"/>
<dbReference type="Pfam" id="PF05036">
    <property type="entry name" value="SPOR"/>
    <property type="match status" value="1"/>
</dbReference>
<dbReference type="Pfam" id="PF09992">
    <property type="entry name" value="NAGPA"/>
    <property type="match status" value="1"/>
</dbReference>
<dbReference type="InterPro" id="IPR006311">
    <property type="entry name" value="TAT_signal"/>
</dbReference>
<dbReference type="GO" id="GO:0042834">
    <property type="term" value="F:peptidoglycan binding"/>
    <property type="evidence" value="ECO:0007669"/>
    <property type="project" value="InterPro"/>
</dbReference>
<reference evidence="4 5" key="1">
    <citation type="submission" date="2020-08" db="EMBL/GenBank/DDBJ databases">
        <title>Whole-Genome Sequence of French Clinical Streptomyces mexicanus Strain Q0842.</title>
        <authorList>
            <person name="Boxberger M."/>
            <person name="La Scola B."/>
        </authorList>
    </citation>
    <scope>NUCLEOTIDE SEQUENCE [LARGE SCALE GENOMIC DNA]</scope>
    <source>
        <strain evidence="4 5">Marseille-Q0842</strain>
    </source>
</reference>
<evidence type="ECO:0000256" key="1">
    <source>
        <dbReference type="SAM" id="MobiDB-lite"/>
    </source>
</evidence>
<feature type="signal peptide" evidence="2">
    <location>
        <begin position="1"/>
        <end position="30"/>
    </location>
</feature>
<dbReference type="PANTHER" id="PTHR40446">
    <property type="entry name" value="N-ACETYLGLUCOSAMINE-1-PHOSPHODIESTER ALPHA-N-ACETYLGLUCOSAMINIDASE"/>
    <property type="match status" value="1"/>
</dbReference>
<dbReference type="RefSeq" id="WP_159668479.1">
    <property type="nucleotide sequence ID" value="NZ_JACMHY010000001.1"/>
</dbReference>
<keyword evidence="2" id="KW-0732">Signal</keyword>
<feature type="region of interest" description="Disordered" evidence="1">
    <location>
        <begin position="99"/>
        <end position="119"/>
    </location>
</feature>
<dbReference type="EMBL" id="JACMHY010000001">
    <property type="protein sequence ID" value="MBC2864044.1"/>
    <property type="molecule type" value="Genomic_DNA"/>
</dbReference>
<keyword evidence="5" id="KW-1185">Reference proteome</keyword>
<feature type="compositionally biased region" description="Low complexity" evidence="1">
    <location>
        <begin position="30"/>
        <end position="42"/>
    </location>
</feature>
<gene>
    <name evidence="4" type="ORF">H1R13_03270</name>
</gene>
<keyword evidence="4" id="KW-0326">Glycosidase</keyword>
<dbReference type="SUPFAM" id="SSF110997">
    <property type="entry name" value="Sporulation related repeat"/>
    <property type="match status" value="1"/>
</dbReference>
<organism evidence="4 5">
    <name type="scientific">Streptomyces mexicanus</name>
    <dbReference type="NCBI Taxonomy" id="178566"/>
    <lineage>
        <taxon>Bacteria</taxon>
        <taxon>Bacillati</taxon>
        <taxon>Actinomycetota</taxon>
        <taxon>Actinomycetes</taxon>
        <taxon>Kitasatosporales</taxon>
        <taxon>Streptomycetaceae</taxon>
        <taxon>Streptomyces</taxon>
    </lineage>
</organism>
<evidence type="ECO:0000259" key="3">
    <source>
        <dbReference type="PROSITE" id="PS51724"/>
    </source>
</evidence>
<comment type="caution">
    <text evidence="4">The sequence shown here is derived from an EMBL/GenBank/DDBJ whole genome shotgun (WGS) entry which is preliminary data.</text>
</comment>
<name>A0A7X1HVU9_9ACTN</name>
<dbReference type="InterPro" id="IPR018711">
    <property type="entry name" value="NAGPA"/>
</dbReference>
<evidence type="ECO:0000313" key="5">
    <source>
        <dbReference type="Proteomes" id="UP000517694"/>
    </source>
</evidence>
<feature type="region of interest" description="Disordered" evidence="1">
    <location>
        <begin position="30"/>
        <end position="69"/>
    </location>
</feature>
<dbReference type="InterPro" id="IPR007730">
    <property type="entry name" value="SPOR-like_dom"/>
</dbReference>
<accession>A0A7X1HVU9</accession>
<dbReference type="PROSITE" id="PS51318">
    <property type="entry name" value="TAT"/>
    <property type="match status" value="1"/>
</dbReference>
<keyword evidence="4" id="KW-0378">Hydrolase</keyword>
<dbReference type="AlphaFoldDB" id="A0A7X1HVU9"/>
<dbReference type="PROSITE" id="PS51724">
    <property type="entry name" value="SPOR"/>
    <property type="match status" value="1"/>
</dbReference>
<dbReference type="Proteomes" id="UP000517694">
    <property type="component" value="Unassembled WGS sequence"/>
</dbReference>
<evidence type="ECO:0000256" key="2">
    <source>
        <dbReference type="SAM" id="SignalP"/>
    </source>
</evidence>
<dbReference type="OrthoDB" id="9809781at2"/>
<protein>
    <submittedName>
        <fullName evidence="4">Phosphodiester glycosidase family protein</fullName>
    </submittedName>
</protein>
<evidence type="ECO:0000313" key="4">
    <source>
        <dbReference type="EMBL" id="MBC2864044.1"/>
    </source>
</evidence>
<feature type="chain" id="PRO_5031485177" evidence="2">
    <location>
        <begin position="31"/>
        <end position="556"/>
    </location>
</feature>
<dbReference type="Gene3D" id="3.30.70.1070">
    <property type="entry name" value="Sporulation related repeat"/>
    <property type="match status" value="1"/>
</dbReference>
<feature type="domain" description="SPOR" evidence="3">
    <location>
        <begin position="99"/>
        <end position="185"/>
    </location>
</feature>
<dbReference type="InterPro" id="IPR036680">
    <property type="entry name" value="SPOR-like_sf"/>
</dbReference>
<dbReference type="PANTHER" id="PTHR40446:SF2">
    <property type="entry name" value="N-ACETYLGLUCOSAMINE-1-PHOSPHODIESTER ALPHA-N-ACETYLGLUCOSAMINIDASE"/>
    <property type="match status" value="1"/>
</dbReference>
<sequence>MTRPGPRRPAVSLLCAGAAVALAWAGPAQPAATAADGPAPAADGRRADPIVSGRLDLGPADLPETRTTSTLQPGVTLTRITRGGADDSLFWTLEVQIPNASSPDPDAPAKALSGAADAREERERLRAEGFDARVEAVARPRAADVSPGILGYRVRVGSWPTRSEADRERARLTAAGEHASSVFTGWDGDRAARGPWHVDVVTIDPRRFDGRLDATFGPDLEGRETTSALARAAGATVGVNAGFFVLDPAAGAPGDPAGVGVYDGKVLSEPVGERPALVLDDRGTSSIERLSWRGSVLIGGRTVPLDGVDRVPGLIRNCGGDRTDRPTAQPLHDVTCTDDSELVAFTPEYGARTPEGPGREVVLDAHQRVVSVAAVRGTALAPGTTSLQATGDLADRLAAVRVGDRVRVRTDLADAATGRPRPVSRHTTIVNGGPQLVHHGREEITQRRDGMDHADDPSWAYGWVVKRNPRTLAGTDRYGRTVLVSVDGRTTGDLGLSIPEAADVARSLGLVEAVNLDGGGSTAMAVGGAVIGHPSDATGERPVGDAVLVLPPARRP</sequence>
<dbReference type="GO" id="GO:0016798">
    <property type="term" value="F:hydrolase activity, acting on glycosyl bonds"/>
    <property type="evidence" value="ECO:0007669"/>
    <property type="project" value="UniProtKB-KW"/>
</dbReference>